<accession>A0A7C4VS76</accession>
<gene>
    <name evidence="3" type="ORF">ENS29_13950</name>
</gene>
<dbReference type="AlphaFoldDB" id="A0A7C4VS76"/>
<dbReference type="PANTHER" id="PTHR35526">
    <property type="entry name" value="ANTI-SIGMA-F FACTOR RSBW-RELATED"/>
    <property type="match status" value="1"/>
</dbReference>
<evidence type="ECO:0000256" key="1">
    <source>
        <dbReference type="ARBA" id="ARBA00022527"/>
    </source>
</evidence>
<sequence length="152" mass="16988">MPNEAMNIDMEMQAQMENLPAWLEAVSSEAHRLGFEEKRIREIELALEEALVNVVSYAYDEPGGMVRISTFIDEAHSFWCIQIIDEGKPFDIASAGEPDLDAPLSERQIGGLGVYLIRKLMDDVRYERMGSRNVLTLSVKLPGGTQAMGKGR</sequence>
<dbReference type="InterPro" id="IPR050267">
    <property type="entry name" value="Anti-sigma-factor_SerPK"/>
</dbReference>
<organism evidence="3">
    <name type="scientific">Desulfatirhabdium butyrativorans</name>
    <dbReference type="NCBI Taxonomy" id="340467"/>
    <lineage>
        <taxon>Bacteria</taxon>
        <taxon>Pseudomonadati</taxon>
        <taxon>Thermodesulfobacteriota</taxon>
        <taxon>Desulfobacteria</taxon>
        <taxon>Desulfobacterales</taxon>
        <taxon>Desulfatirhabdiaceae</taxon>
        <taxon>Desulfatirhabdium</taxon>
    </lineage>
</organism>
<keyword evidence="3" id="KW-0547">Nucleotide-binding</keyword>
<dbReference type="Pfam" id="PF13581">
    <property type="entry name" value="HATPase_c_2"/>
    <property type="match status" value="1"/>
</dbReference>
<comment type="caution">
    <text evidence="3">The sequence shown here is derived from an EMBL/GenBank/DDBJ whole genome shotgun (WGS) entry which is preliminary data.</text>
</comment>
<dbReference type="GO" id="GO:0004674">
    <property type="term" value="F:protein serine/threonine kinase activity"/>
    <property type="evidence" value="ECO:0007669"/>
    <property type="project" value="UniProtKB-KW"/>
</dbReference>
<keyword evidence="3" id="KW-0067">ATP-binding</keyword>
<keyword evidence="1" id="KW-0723">Serine/threonine-protein kinase</keyword>
<keyword evidence="1" id="KW-0418">Kinase</keyword>
<protein>
    <submittedName>
        <fullName evidence="3">ATP-binding protein</fullName>
    </submittedName>
</protein>
<dbReference type="CDD" id="cd16936">
    <property type="entry name" value="HATPase_RsbW-like"/>
    <property type="match status" value="1"/>
</dbReference>
<feature type="domain" description="Histidine kinase/HSP90-like ATPase" evidence="2">
    <location>
        <begin position="13"/>
        <end position="138"/>
    </location>
</feature>
<name>A0A7C4VS76_9BACT</name>
<reference evidence="3" key="1">
    <citation type="journal article" date="2020" name="mSystems">
        <title>Genome- and Community-Level Interaction Insights into Carbon Utilization and Element Cycling Functions of Hydrothermarchaeota in Hydrothermal Sediment.</title>
        <authorList>
            <person name="Zhou Z."/>
            <person name="Liu Y."/>
            <person name="Xu W."/>
            <person name="Pan J."/>
            <person name="Luo Z.H."/>
            <person name="Li M."/>
        </authorList>
    </citation>
    <scope>NUCLEOTIDE SEQUENCE [LARGE SCALE GENOMIC DNA]</scope>
    <source>
        <strain evidence="3">SpSt-477</strain>
    </source>
</reference>
<dbReference type="GO" id="GO:0005524">
    <property type="term" value="F:ATP binding"/>
    <property type="evidence" value="ECO:0007669"/>
    <property type="project" value="UniProtKB-KW"/>
</dbReference>
<proteinExistence type="predicted"/>
<evidence type="ECO:0000313" key="3">
    <source>
        <dbReference type="EMBL" id="HGU33932.1"/>
    </source>
</evidence>
<evidence type="ECO:0000259" key="2">
    <source>
        <dbReference type="Pfam" id="PF13581"/>
    </source>
</evidence>
<dbReference type="EMBL" id="DSUH01000323">
    <property type="protein sequence ID" value="HGU33932.1"/>
    <property type="molecule type" value="Genomic_DNA"/>
</dbReference>
<keyword evidence="1" id="KW-0808">Transferase</keyword>
<dbReference type="SUPFAM" id="SSF55874">
    <property type="entry name" value="ATPase domain of HSP90 chaperone/DNA topoisomerase II/histidine kinase"/>
    <property type="match status" value="1"/>
</dbReference>
<dbReference type="Gene3D" id="3.30.565.10">
    <property type="entry name" value="Histidine kinase-like ATPase, C-terminal domain"/>
    <property type="match status" value="1"/>
</dbReference>
<dbReference type="InterPro" id="IPR036890">
    <property type="entry name" value="HATPase_C_sf"/>
</dbReference>
<dbReference type="InterPro" id="IPR003594">
    <property type="entry name" value="HATPase_dom"/>
</dbReference>